<gene>
    <name evidence="5" type="ORF">RHGRI_003984</name>
</gene>
<accession>A0AAV6L7B5</accession>
<name>A0AAV6L7B5_9ERIC</name>
<keyword evidence="3" id="KW-0611">Plant defense</keyword>
<proteinExistence type="predicted"/>
<dbReference type="Proteomes" id="UP000823749">
    <property type="component" value="Chromosome 2"/>
</dbReference>
<evidence type="ECO:0000313" key="6">
    <source>
        <dbReference type="Proteomes" id="UP000823749"/>
    </source>
</evidence>
<evidence type="ECO:0000256" key="3">
    <source>
        <dbReference type="ARBA" id="ARBA00022821"/>
    </source>
</evidence>
<reference evidence="5" key="1">
    <citation type="submission" date="2020-08" db="EMBL/GenBank/DDBJ databases">
        <title>Plant Genome Project.</title>
        <authorList>
            <person name="Zhang R.-G."/>
        </authorList>
    </citation>
    <scope>NUCLEOTIDE SEQUENCE</scope>
    <source>
        <strain evidence="5">WSP0</strain>
        <tissue evidence="5">Leaf</tissue>
    </source>
</reference>
<evidence type="ECO:0000256" key="2">
    <source>
        <dbReference type="ARBA" id="ARBA00022741"/>
    </source>
</evidence>
<sequence length="76" mass="8948">MGDNAVDFFLDTLKQLIMSSEVESIIKEKHQLESLEEEIEYMRGFLKVTEKKRNELSEVMNLVRWIKDVVSEVEIS</sequence>
<dbReference type="EMBL" id="JACTNZ010000002">
    <property type="protein sequence ID" value="KAG5560811.1"/>
    <property type="molecule type" value="Genomic_DNA"/>
</dbReference>
<organism evidence="5 6">
    <name type="scientific">Rhododendron griersonianum</name>
    <dbReference type="NCBI Taxonomy" id="479676"/>
    <lineage>
        <taxon>Eukaryota</taxon>
        <taxon>Viridiplantae</taxon>
        <taxon>Streptophyta</taxon>
        <taxon>Embryophyta</taxon>
        <taxon>Tracheophyta</taxon>
        <taxon>Spermatophyta</taxon>
        <taxon>Magnoliopsida</taxon>
        <taxon>eudicotyledons</taxon>
        <taxon>Gunneridae</taxon>
        <taxon>Pentapetalae</taxon>
        <taxon>asterids</taxon>
        <taxon>Ericales</taxon>
        <taxon>Ericaceae</taxon>
        <taxon>Ericoideae</taxon>
        <taxon>Rhodoreae</taxon>
        <taxon>Rhododendron</taxon>
    </lineage>
</organism>
<dbReference type="InterPro" id="IPR041118">
    <property type="entry name" value="Rx_N"/>
</dbReference>
<feature type="domain" description="Disease resistance N-terminal" evidence="4">
    <location>
        <begin position="5"/>
        <end position="74"/>
    </location>
</feature>
<dbReference type="GO" id="GO:0006952">
    <property type="term" value="P:defense response"/>
    <property type="evidence" value="ECO:0007669"/>
    <property type="project" value="UniProtKB-KW"/>
</dbReference>
<dbReference type="GO" id="GO:0000166">
    <property type="term" value="F:nucleotide binding"/>
    <property type="evidence" value="ECO:0007669"/>
    <property type="project" value="UniProtKB-KW"/>
</dbReference>
<keyword evidence="2" id="KW-0547">Nucleotide-binding</keyword>
<evidence type="ECO:0000313" key="5">
    <source>
        <dbReference type="EMBL" id="KAG5560811.1"/>
    </source>
</evidence>
<evidence type="ECO:0000256" key="1">
    <source>
        <dbReference type="ARBA" id="ARBA00022737"/>
    </source>
</evidence>
<comment type="caution">
    <text evidence="5">The sequence shown here is derived from an EMBL/GenBank/DDBJ whole genome shotgun (WGS) entry which is preliminary data.</text>
</comment>
<keyword evidence="6" id="KW-1185">Reference proteome</keyword>
<keyword evidence="1" id="KW-0677">Repeat</keyword>
<dbReference type="Gene3D" id="1.20.5.4130">
    <property type="match status" value="1"/>
</dbReference>
<evidence type="ECO:0000259" key="4">
    <source>
        <dbReference type="Pfam" id="PF18052"/>
    </source>
</evidence>
<dbReference type="Pfam" id="PF18052">
    <property type="entry name" value="Rx_N"/>
    <property type="match status" value="1"/>
</dbReference>
<protein>
    <recommendedName>
        <fullName evidence="4">Disease resistance N-terminal domain-containing protein</fullName>
    </recommendedName>
</protein>
<dbReference type="AlphaFoldDB" id="A0AAV6L7B5"/>